<keyword evidence="1" id="KW-0812">Transmembrane</keyword>
<proteinExistence type="predicted"/>
<reference evidence="2" key="2">
    <citation type="journal article" date="2015" name="Fish Shellfish Immunol.">
        <title>Early steps in the European eel (Anguilla anguilla)-Vibrio vulnificus interaction in the gills: Role of the RtxA13 toxin.</title>
        <authorList>
            <person name="Callol A."/>
            <person name="Pajuelo D."/>
            <person name="Ebbesson L."/>
            <person name="Teles M."/>
            <person name="MacKenzie S."/>
            <person name="Amaro C."/>
        </authorList>
    </citation>
    <scope>NUCLEOTIDE SEQUENCE</scope>
</reference>
<name>A0A0E9W4U2_ANGAN</name>
<evidence type="ECO:0000256" key="1">
    <source>
        <dbReference type="SAM" id="Phobius"/>
    </source>
</evidence>
<evidence type="ECO:0000313" key="2">
    <source>
        <dbReference type="EMBL" id="JAH85316.1"/>
    </source>
</evidence>
<organism evidence="2">
    <name type="scientific">Anguilla anguilla</name>
    <name type="common">European freshwater eel</name>
    <name type="synonym">Muraena anguilla</name>
    <dbReference type="NCBI Taxonomy" id="7936"/>
    <lineage>
        <taxon>Eukaryota</taxon>
        <taxon>Metazoa</taxon>
        <taxon>Chordata</taxon>
        <taxon>Craniata</taxon>
        <taxon>Vertebrata</taxon>
        <taxon>Euteleostomi</taxon>
        <taxon>Actinopterygii</taxon>
        <taxon>Neopterygii</taxon>
        <taxon>Teleostei</taxon>
        <taxon>Anguilliformes</taxon>
        <taxon>Anguillidae</taxon>
        <taxon>Anguilla</taxon>
    </lineage>
</organism>
<dbReference type="AlphaFoldDB" id="A0A0E9W4U2"/>
<accession>A0A0E9W4U2</accession>
<reference evidence="2" key="1">
    <citation type="submission" date="2014-11" db="EMBL/GenBank/DDBJ databases">
        <authorList>
            <person name="Amaro Gonzalez C."/>
        </authorList>
    </citation>
    <scope>NUCLEOTIDE SEQUENCE</scope>
</reference>
<keyword evidence="1" id="KW-0472">Membrane</keyword>
<protein>
    <submittedName>
        <fullName evidence="2">Uncharacterized protein</fullName>
    </submittedName>
</protein>
<feature type="transmembrane region" description="Helical" evidence="1">
    <location>
        <begin position="15"/>
        <end position="35"/>
    </location>
</feature>
<dbReference type="EMBL" id="GBXM01023261">
    <property type="protein sequence ID" value="JAH85316.1"/>
    <property type="molecule type" value="Transcribed_RNA"/>
</dbReference>
<sequence length="46" mass="5001">MTSEMSNSLYFSKPVPVACTFADVGGGGGVCCFFLKQNKLKKKYFA</sequence>
<keyword evidence="1" id="KW-1133">Transmembrane helix</keyword>